<sequence>MDKKDQIRAEYENGSGAKELAEKYNVKANTITIWAKRHKWNKRLQKKNRKLSLKKSDKVTNKSDSDKVTAKKMIDSQKKKIVEKVIKEEEKEIKSQKKRKQLTEKEKEFIRNYFACKFNVKLATLQSGYKQESQGAFILKKEKIRKIIDRIKQTFVESDPLLIDPNYINEELLKNHLMANGTLKQKQAELVEKKIKKPVVVDLGGKKVVKYEEFTEAEIVEYEAAITDLRASTQSLQLLAKLKGFDKPQAEENKEEKNLVALLQSITAEVGTDE</sequence>
<reference evidence="3" key="1">
    <citation type="journal article" date="2021" name="Proc. Natl. Acad. Sci. U.S.A.">
        <title>A Catalog of Tens of Thousands of Viruses from Human Metagenomes Reveals Hidden Associations with Chronic Diseases.</title>
        <authorList>
            <person name="Tisza M.J."/>
            <person name="Buck C.B."/>
        </authorList>
    </citation>
    <scope>NUCLEOTIDE SEQUENCE</scope>
    <source>
        <strain evidence="3">Ct9iM43</strain>
    </source>
</reference>
<proteinExistence type="predicted"/>
<dbReference type="InterPro" id="IPR038713">
    <property type="entry name" value="Terminase_Gp1_N_sf"/>
</dbReference>
<feature type="compositionally biased region" description="Basic and acidic residues" evidence="2">
    <location>
        <begin position="54"/>
        <end position="69"/>
    </location>
</feature>
<dbReference type="EMBL" id="BK014812">
    <property type="protein sequence ID" value="DAD76878.1"/>
    <property type="molecule type" value="Genomic_DNA"/>
</dbReference>
<feature type="region of interest" description="Disordered" evidence="2">
    <location>
        <begin position="45"/>
        <end position="69"/>
    </location>
</feature>
<evidence type="ECO:0000313" key="3">
    <source>
        <dbReference type="EMBL" id="DAD76878.1"/>
    </source>
</evidence>
<name>A0A8S5M3V6_9CAUD</name>
<organism evidence="3">
    <name type="scientific">Siphoviridae sp. ct9iM43</name>
    <dbReference type="NCBI Taxonomy" id="2826177"/>
    <lineage>
        <taxon>Viruses</taxon>
        <taxon>Duplodnaviria</taxon>
        <taxon>Heunggongvirae</taxon>
        <taxon>Uroviricota</taxon>
        <taxon>Caudoviricetes</taxon>
    </lineage>
</organism>
<protein>
    <submittedName>
        <fullName evidence="3">Terminase small subunit</fullName>
    </submittedName>
</protein>
<evidence type="ECO:0000256" key="2">
    <source>
        <dbReference type="SAM" id="MobiDB-lite"/>
    </source>
</evidence>
<dbReference type="Gene3D" id="1.10.10.1400">
    <property type="entry name" value="Terminase, small subunit, N-terminal DNA-binding domain, HTH motif"/>
    <property type="match status" value="1"/>
</dbReference>
<keyword evidence="1" id="KW-0175">Coiled coil</keyword>
<accession>A0A8S5M3V6</accession>
<evidence type="ECO:0000256" key="1">
    <source>
        <dbReference type="SAM" id="Coils"/>
    </source>
</evidence>
<feature type="coiled-coil region" evidence="1">
    <location>
        <begin position="79"/>
        <end position="108"/>
    </location>
</feature>